<dbReference type="Pfam" id="PF05708">
    <property type="entry name" value="Peptidase_C92"/>
    <property type="match status" value="1"/>
</dbReference>
<dbReference type="Gene3D" id="3.90.1720.10">
    <property type="entry name" value="endopeptidase domain like (from Nostoc punctiforme)"/>
    <property type="match status" value="1"/>
</dbReference>
<evidence type="ECO:0000313" key="1">
    <source>
        <dbReference type="EMBL" id="MDI9863936.1"/>
    </source>
</evidence>
<dbReference type="SUPFAM" id="SSF54001">
    <property type="entry name" value="Cysteine proteinases"/>
    <property type="match status" value="1"/>
</dbReference>
<dbReference type="PROSITE" id="PS51257">
    <property type="entry name" value="PROKAR_LIPOPROTEIN"/>
    <property type="match status" value="1"/>
</dbReference>
<proteinExistence type="predicted"/>
<protein>
    <submittedName>
        <fullName evidence="1">YiiX family permuted papain-like enzyme</fullName>
    </submittedName>
</protein>
<dbReference type="InterPro" id="IPR038765">
    <property type="entry name" value="Papain-like_cys_pep_sf"/>
</dbReference>
<dbReference type="InterPro" id="IPR024453">
    <property type="entry name" value="Peptidase_C92"/>
</dbReference>
<evidence type="ECO:0000313" key="2">
    <source>
        <dbReference type="Proteomes" id="UP001236569"/>
    </source>
</evidence>
<name>A0ABT6YL87_9BACT</name>
<accession>A0ABT6YL87</accession>
<dbReference type="NCBIfam" id="NF007458">
    <property type="entry name" value="PRK10030.1"/>
    <property type="match status" value="1"/>
</dbReference>
<keyword evidence="2" id="KW-1185">Reference proteome</keyword>
<dbReference type="RefSeq" id="WP_283369170.1">
    <property type="nucleotide sequence ID" value="NZ_JASHID010000003.1"/>
</dbReference>
<reference evidence="1 2" key="1">
    <citation type="submission" date="2023-05" db="EMBL/GenBank/DDBJ databases">
        <title>Novel species of genus Flectobacillus isolated from stream in China.</title>
        <authorList>
            <person name="Lu H."/>
        </authorList>
    </citation>
    <scope>NUCLEOTIDE SEQUENCE [LARGE SCALE GENOMIC DNA]</scope>
    <source>
        <strain evidence="1 2">DC10W</strain>
    </source>
</reference>
<sequence length="203" mass="23372">MKAIYSLCSTLFFTLGSCDSSTKAYKNGDIIFQISLSAQSKAIQLATQSQYSHCGIIYQKGNEYFVFEAVQPVKLTPLKEWIARGENHHYVIKRLKNAQSILSPKVLVSMQKEGEKLRGKKYDIYFGWDDQRIYCSELIWKIYKRGANIEIGKLQKLKDFDLDNEVVREKLKERYGKTIPLNEKVISPASIFDDSQLIEVGRN</sequence>
<organism evidence="1 2">
    <name type="scientific">Flectobacillus longus</name>
    <dbReference type="NCBI Taxonomy" id="2984207"/>
    <lineage>
        <taxon>Bacteria</taxon>
        <taxon>Pseudomonadati</taxon>
        <taxon>Bacteroidota</taxon>
        <taxon>Cytophagia</taxon>
        <taxon>Cytophagales</taxon>
        <taxon>Flectobacillaceae</taxon>
        <taxon>Flectobacillus</taxon>
    </lineage>
</organism>
<dbReference type="EMBL" id="JASHID010000003">
    <property type="protein sequence ID" value="MDI9863936.1"/>
    <property type="molecule type" value="Genomic_DNA"/>
</dbReference>
<dbReference type="Proteomes" id="UP001236569">
    <property type="component" value="Unassembled WGS sequence"/>
</dbReference>
<comment type="caution">
    <text evidence="1">The sequence shown here is derived from an EMBL/GenBank/DDBJ whole genome shotgun (WGS) entry which is preliminary data.</text>
</comment>
<gene>
    <name evidence="1" type="ORF">QM480_06350</name>
</gene>